<feature type="transmembrane region" description="Helical" evidence="1">
    <location>
        <begin position="677"/>
        <end position="696"/>
    </location>
</feature>
<dbReference type="InterPro" id="IPR029062">
    <property type="entry name" value="Class_I_gatase-like"/>
</dbReference>
<dbReference type="Pfam" id="PF13709">
    <property type="entry name" value="DUF4159"/>
    <property type="match status" value="1"/>
</dbReference>
<dbReference type="NCBIfam" id="TIGR02226">
    <property type="entry name" value="two_anch"/>
    <property type="match status" value="1"/>
</dbReference>
<dbReference type="PANTHER" id="PTHR37464">
    <property type="entry name" value="BLL2463 PROTEIN"/>
    <property type="match status" value="1"/>
</dbReference>
<evidence type="ECO:0000259" key="3">
    <source>
        <dbReference type="Pfam" id="PF13709"/>
    </source>
</evidence>
<dbReference type="SUPFAM" id="SSF52317">
    <property type="entry name" value="Class I glutamine amidotransferase-like"/>
    <property type="match status" value="1"/>
</dbReference>
<dbReference type="PANTHER" id="PTHR37464:SF1">
    <property type="entry name" value="BLL2463 PROTEIN"/>
    <property type="match status" value="1"/>
</dbReference>
<reference evidence="4 5" key="1">
    <citation type="submission" date="2015-09" db="EMBL/GenBank/DDBJ databases">
        <authorList>
            <person name="Jackson K.R."/>
            <person name="Lunt B.L."/>
            <person name="Fisher J.N.B."/>
            <person name="Gardner A.V."/>
            <person name="Bailey M.E."/>
            <person name="Deus L.M."/>
            <person name="Earl A.S."/>
            <person name="Gibby P.D."/>
            <person name="Hartmann K.A."/>
            <person name="Liu J.E."/>
            <person name="Manci A.M."/>
            <person name="Nielsen D.A."/>
            <person name="Solomon M.B."/>
            <person name="Breakwell D.P."/>
            <person name="Burnett S.H."/>
            <person name="Grose J.H."/>
        </authorList>
    </citation>
    <scope>NUCLEOTIDE SEQUENCE [LARGE SCALE GENOMIC DNA]</scope>
    <source>
        <strain evidence="4 5">16</strain>
    </source>
</reference>
<gene>
    <name evidence="4" type="ORF">ABB55_08815</name>
</gene>
<dbReference type="Proteomes" id="UP000048984">
    <property type="component" value="Unassembled WGS sequence"/>
</dbReference>
<feature type="transmembrane region" description="Helical" evidence="1">
    <location>
        <begin position="6"/>
        <end position="28"/>
    </location>
</feature>
<feature type="transmembrane region" description="Helical" evidence="1">
    <location>
        <begin position="645"/>
        <end position="665"/>
    </location>
</feature>
<evidence type="ECO:0000313" key="5">
    <source>
        <dbReference type="Proteomes" id="UP000048984"/>
    </source>
</evidence>
<dbReference type="EMBL" id="LJYW01000001">
    <property type="protein sequence ID" value="KPL52320.1"/>
    <property type="molecule type" value="Genomic_DNA"/>
</dbReference>
<dbReference type="CDD" id="cd03143">
    <property type="entry name" value="A4_beta-galactosidase_middle_domain"/>
    <property type="match status" value="1"/>
</dbReference>
<keyword evidence="1" id="KW-0812">Transmembrane</keyword>
<dbReference type="InterPro" id="IPR011933">
    <property type="entry name" value="Double_TM_dom"/>
</dbReference>
<feature type="transmembrane region" description="Helical" evidence="1">
    <location>
        <begin position="61"/>
        <end position="83"/>
    </location>
</feature>
<organism evidence="4 5">
    <name type="scientific">Prosthecodimorpha hirschii</name>
    <dbReference type="NCBI Taxonomy" id="665126"/>
    <lineage>
        <taxon>Bacteria</taxon>
        <taxon>Pseudomonadati</taxon>
        <taxon>Pseudomonadota</taxon>
        <taxon>Alphaproteobacteria</taxon>
        <taxon>Hyphomicrobiales</taxon>
        <taxon>Ancalomicrobiaceae</taxon>
        <taxon>Prosthecodimorpha</taxon>
    </lineage>
</organism>
<sequence length="954" mass="101133">MMGLLPLGFTAPLMLGALVLLPAIWWLLRLTPPRPQEIAFPPTRLLFDIVKREETPNRSPWWLTLLRLLLAALVIMALAGPVWRPLARSDGGSGPLWLVVDNGWGSADRWGSIRSVAERLIAQASDAGRPVALIATAEGTSQPLDPGAVGEARNRLAALEPRPWQPDRAALLPSLRKSAEKTAPGSVIWLSDGLDHQSGTRFAADLQGFAGATPITVYAGGTLLPLALGETENQLKALTATLLRADTAGPRGGLVRALDPKGRVVAEVPFGFAAGQASTTASFDLPIELRNDIARVEIEGAGHAAAVQLLDERWRRRAVGLLSGSSADTAQPLLSPVHYLTRALAPFAEVREPRATDTAQAIRDLVRQNVSVIMTADIGTIVGDAEKVTEDWVANGGVLVRFAGPRLAAVKGGDRLVPVALRQGGRTLGGALSWSQPQALGSFSQTGPFAGLDVPRDVTVTRQVLAEPHPDLAQKTWASLTDGTPLVTATRLGKGWLILFHVTADTGWSNLPLSGSFIEMLRRVVAYSSASTGKTEAGGAGTGQEAAEAGNRAAAGPVLLAPLRLLDGYGRPVLPGADAKPIPEGRRDLEVGREHPPGLYGTEEAFVALNLMRAGDRIAALDLSAVPAARVEAYAAGGPRDLKPFAFAAALLLLLLDGVAVLYLAGRLLRRPAVSAAMLVLAALTALAPLSGHAVAADAAREKFERDAALGTRLAYVVTGNAEIDEVSRRGLEGLSRVLADRTALEPAMPVGVDLTRDELAFFPLLYWPVDAGAARPDPKVITRVDAFMKNGGTILFDTRDTLNAGVLRGTGRTSPANEALRRILTGLDIPDLEPVPTDHVLTKSFYLLQDFPGRFDGGSLWVEATPPQDPAQAAERPVRPGDGVSPIMITGNDFAGAWALSDGGDFFLPTVPNDPRQREIAFRVGVNIVMYTLTGNYKADQVHIPALLERLGQ</sequence>
<reference evidence="4 5" key="2">
    <citation type="submission" date="2015-10" db="EMBL/GenBank/DDBJ databases">
        <title>Draft Genome Sequence of Prosthecomicrobium hirschii ATCC 27832.</title>
        <authorList>
            <person name="Daniel J."/>
            <person name="Givan S.A."/>
            <person name="Brun Y.V."/>
            <person name="Brown P.J."/>
        </authorList>
    </citation>
    <scope>NUCLEOTIDE SEQUENCE [LARGE SCALE GENOMIC DNA]</scope>
    <source>
        <strain evidence="4 5">16</strain>
    </source>
</reference>
<dbReference type="InterPro" id="IPR025297">
    <property type="entry name" value="DUF4159"/>
</dbReference>
<evidence type="ECO:0000313" key="4">
    <source>
        <dbReference type="EMBL" id="KPL52320.1"/>
    </source>
</evidence>
<dbReference type="Gene3D" id="3.40.50.12140">
    <property type="entry name" value="Domain of unknown function DUF4159"/>
    <property type="match status" value="1"/>
</dbReference>
<comment type="caution">
    <text evidence="4">The sequence shown here is derived from an EMBL/GenBank/DDBJ whole genome shotgun (WGS) entry which is preliminary data.</text>
</comment>
<proteinExistence type="predicted"/>
<evidence type="ECO:0008006" key="6">
    <source>
        <dbReference type="Google" id="ProtNLM"/>
    </source>
</evidence>
<protein>
    <recommendedName>
        <fullName evidence="6">LytTR family transcriptional regulator</fullName>
    </recommendedName>
</protein>
<name>A0A0P6W4V4_9HYPH</name>
<feature type="domain" description="Aerotolerance regulator N-terminal" evidence="2">
    <location>
        <begin position="7"/>
        <end position="81"/>
    </location>
</feature>
<evidence type="ECO:0000256" key="1">
    <source>
        <dbReference type="SAM" id="Phobius"/>
    </source>
</evidence>
<accession>A0A0P6W4V4</accession>
<keyword evidence="1" id="KW-1133">Transmembrane helix</keyword>
<dbReference type="AlphaFoldDB" id="A0A0P6W4V4"/>
<keyword evidence="5" id="KW-1185">Reference proteome</keyword>
<dbReference type="InterPro" id="IPR024163">
    <property type="entry name" value="Aerotolerance_reg_N"/>
</dbReference>
<dbReference type="STRING" id="665126.ABB55_08815"/>
<keyword evidence="1" id="KW-0472">Membrane</keyword>
<feature type="domain" description="DUF4159" evidence="3">
    <location>
        <begin position="713"/>
        <end position="934"/>
    </location>
</feature>
<dbReference type="Pfam" id="PF07584">
    <property type="entry name" value="BatA"/>
    <property type="match status" value="1"/>
</dbReference>
<evidence type="ECO:0000259" key="2">
    <source>
        <dbReference type="Pfam" id="PF07584"/>
    </source>
</evidence>